<reference evidence="3" key="1">
    <citation type="submission" date="2016-10" db="EMBL/GenBank/DDBJ databases">
        <authorList>
            <person name="Varghese N."/>
            <person name="Submissions S."/>
        </authorList>
    </citation>
    <scope>NUCLEOTIDE SEQUENCE [LARGE SCALE GENOMIC DNA]</scope>
    <source>
        <strain evidence="3">CGMCC 1.10784</strain>
    </source>
</reference>
<keyword evidence="1" id="KW-0472">Membrane</keyword>
<dbReference type="OrthoDB" id="9809781at2"/>
<accession>A0A1I2BVB3</accession>
<dbReference type="Proteomes" id="UP000198855">
    <property type="component" value="Unassembled WGS sequence"/>
</dbReference>
<dbReference type="AlphaFoldDB" id="A0A1I2BVB3"/>
<dbReference type="EMBL" id="FOMT01000003">
    <property type="protein sequence ID" value="SFE60076.1"/>
    <property type="molecule type" value="Genomic_DNA"/>
</dbReference>
<gene>
    <name evidence="2" type="ORF">SAMN05216378_3683</name>
</gene>
<evidence type="ECO:0000313" key="2">
    <source>
        <dbReference type="EMBL" id="SFE60076.1"/>
    </source>
</evidence>
<dbReference type="STRING" id="1045775.SAMN05216378_3683"/>
<feature type="transmembrane region" description="Helical" evidence="1">
    <location>
        <begin position="7"/>
        <end position="26"/>
    </location>
</feature>
<dbReference type="SUPFAM" id="SSF49785">
    <property type="entry name" value="Galactose-binding domain-like"/>
    <property type="match status" value="1"/>
</dbReference>
<evidence type="ECO:0000256" key="1">
    <source>
        <dbReference type="SAM" id="Phobius"/>
    </source>
</evidence>
<evidence type="ECO:0000313" key="3">
    <source>
        <dbReference type="Proteomes" id="UP000198855"/>
    </source>
</evidence>
<sequence length="474" mass="53576">MASLYKYKLSLSMLVLIGILFCSFYWTRVPMEGSKSSAPAGASFRFGYFSQQEGEIGEWIKQFRDISFFAASNQLLQQQPEAQSFQLYPVYDGSTTEQLFNQAYPHVPAETLPGYGKSVYSITKGTARLFFLNADRLKDAGDGQLDWIRKTINGNKQTFAFAWLSEDPKLPEVWTAFREAGISAVFIRNSVYVLDLAVTQEPSEYQTSNYEDWKVWDLSELNETPFITVLEAHDHALTIKAEKEHGQVLDQLELNADSLASWDLSTLQEKQDISLVGIQSLWHYHPGDDSIKSALPEGVDLVGEGPIIETSHTESVPLPSYDWRSPDYDDSDWKTGRSPLGYTNNKELQTYIQSKLESGSSPTYYFRKSFEWNSDPKKLSDLFLHIAYEDGYVVYLNGQEVSRDAILTGVLTDSSLAIPNEFTFYRRVDLKAHLNKLVKGTNVIAVEVHRGHPGAPNLLFDLGLSVESNGEERR</sequence>
<dbReference type="RefSeq" id="WP_091187668.1">
    <property type="nucleotide sequence ID" value="NZ_FOMT01000003.1"/>
</dbReference>
<dbReference type="Gene3D" id="2.60.120.260">
    <property type="entry name" value="Galactose-binding domain-like"/>
    <property type="match status" value="1"/>
</dbReference>
<keyword evidence="1" id="KW-1133">Transmembrane helix</keyword>
<protein>
    <submittedName>
        <fullName evidence="2">Uncharacterized protein</fullName>
    </submittedName>
</protein>
<dbReference type="InterPro" id="IPR008979">
    <property type="entry name" value="Galactose-bd-like_sf"/>
</dbReference>
<keyword evidence="3" id="KW-1185">Reference proteome</keyword>
<name>A0A1I2BVB3_9BACL</name>
<keyword evidence="1" id="KW-0812">Transmembrane</keyword>
<proteinExistence type="predicted"/>
<organism evidence="2 3">
    <name type="scientific">Paenibacillus catalpae</name>
    <dbReference type="NCBI Taxonomy" id="1045775"/>
    <lineage>
        <taxon>Bacteria</taxon>
        <taxon>Bacillati</taxon>
        <taxon>Bacillota</taxon>
        <taxon>Bacilli</taxon>
        <taxon>Bacillales</taxon>
        <taxon>Paenibacillaceae</taxon>
        <taxon>Paenibacillus</taxon>
    </lineage>
</organism>